<proteinExistence type="predicted"/>
<reference evidence="1 2" key="1">
    <citation type="journal article" date="2019" name="Int. J. Syst. Evol. Microbiol.">
        <title>The Global Catalogue of Microorganisms (GCM) 10K type strain sequencing project: providing services to taxonomists for standard genome sequencing and annotation.</title>
        <authorList>
            <consortium name="The Broad Institute Genomics Platform"/>
            <consortium name="The Broad Institute Genome Sequencing Center for Infectious Disease"/>
            <person name="Wu L."/>
            <person name="Ma J."/>
        </authorList>
    </citation>
    <scope>NUCLEOTIDE SEQUENCE [LARGE SCALE GENOMIC DNA]</scope>
    <source>
        <strain evidence="1 2">JCM 8542</strain>
    </source>
</reference>
<dbReference type="EMBL" id="BAAACR010000012">
    <property type="protein sequence ID" value="GAA0213593.1"/>
    <property type="molecule type" value="Genomic_DNA"/>
</dbReference>
<keyword evidence="2" id="KW-1185">Reference proteome</keyword>
<protein>
    <submittedName>
        <fullName evidence="1">Uncharacterized protein</fullName>
    </submittedName>
</protein>
<accession>A0ABN0T6A0</accession>
<sequence>MRENDQRGLFLYTVKAKSTRAFRDFPFWKPLDFRQRSVIFRSMESRPTGRGANFKNLPEGIKRIGKGTGKRAPVLRAQARELMGKCQRAVPAWIMTIGTALV</sequence>
<evidence type="ECO:0000313" key="1">
    <source>
        <dbReference type="EMBL" id="GAA0213593.1"/>
    </source>
</evidence>
<gene>
    <name evidence="1" type="ORF">GCM10008919_16010</name>
</gene>
<organism evidence="1 2">
    <name type="scientific">Selenomonas dianae</name>
    <dbReference type="NCBI Taxonomy" id="135079"/>
    <lineage>
        <taxon>Bacteria</taxon>
        <taxon>Bacillati</taxon>
        <taxon>Bacillota</taxon>
        <taxon>Negativicutes</taxon>
        <taxon>Selenomonadales</taxon>
        <taxon>Selenomonadaceae</taxon>
        <taxon>Selenomonas</taxon>
    </lineage>
</organism>
<name>A0ABN0T6A0_9FIRM</name>
<evidence type="ECO:0000313" key="2">
    <source>
        <dbReference type="Proteomes" id="UP001500399"/>
    </source>
</evidence>
<dbReference type="Proteomes" id="UP001500399">
    <property type="component" value="Unassembled WGS sequence"/>
</dbReference>
<comment type="caution">
    <text evidence="1">The sequence shown here is derived from an EMBL/GenBank/DDBJ whole genome shotgun (WGS) entry which is preliminary data.</text>
</comment>